<comment type="caution">
    <text evidence="2">The sequence shown here is derived from an EMBL/GenBank/DDBJ whole genome shotgun (WGS) entry which is preliminary data.</text>
</comment>
<evidence type="ECO:0008006" key="4">
    <source>
        <dbReference type="Google" id="ProtNLM"/>
    </source>
</evidence>
<evidence type="ECO:0000313" key="3">
    <source>
        <dbReference type="Proteomes" id="UP001596011"/>
    </source>
</evidence>
<evidence type="ECO:0000313" key="2">
    <source>
        <dbReference type="EMBL" id="MFC4626797.1"/>
    </source>
</evidence>
<keyword evidence="1" id="KW-0812">Transmembrane</keyword>
<dbReference type="EMBL" id="JBHSFI010000001">
    <property type="protein sequence ID" value="MFC4626797.1"/>
    <property type="molecule type" value="Genomic_DNA"/>
</dbReference>
<evidence type="ECO:0000256" key="1">
    <source>
        <dbReference type="SAM" id="Phobius"/>
    </source>
</evidence>
<accession>A0ABV9H9S7</accession>
<keyword evidence="1" id="KW-1133">Transmembrane helix</keyword>
<dbReference type="Proteomes" id="UP001596011">
    <property type="component" value="Unassembled WGS sequence"/>
</dbReference>
<sequence length="115" mass="12318">MQIVASVTEVNGSRRAPDTVVVRPVDPPYFESTLHRFPDVSVGDRLDVVFDPQNPARIAAADGPLINGSALVVAGLDLLSLLALLFALAAAAELVRRAWARLRGDRRPGPDGSHR</sequence>
<dbReference type="RefSeq" id="WP_377131250.1">
    <property type="nucleotide sequence ID" value="NZ_JBHSFI010000001.1"/>
</dbReference>
<protein>
    <recommendedName>
        <fullName evidence="4">DUF3592 domain-containing protein</fullName>
    </recommendedName>
</protein>
<reference evidence="3" key="1">
    <citation type="journal article" date="2019" name="Int. J. Syst. Evol. Microbiol.">
        <title>The Global Catalogue of Microorganisms (GCM) 10K type strain sequencing project: providing services to taxonomists for standard genome sequencing and annotation.</title>
        <authorList>
            <consortium name="The Broad Institute Genomics Platform"/>
            <consortium name="The Broad Institute Genome Sequencing Center for Infectious Disease"/>
            <person name="Wu L."/>
            <person name="Ma J."/>
        </authorList>
    </citation>
    <scope>NUCLEOTIDE SEQUENCE [LARGE SCALE GENOMIC DNA]</scope>
    <source>
        <strain evidence="3">CCUG 42722</strain>
    </source>
</reference>
<keyword evidence="1" id="KW-0472">Membrane</keyword>
<gene>
    <name evidence="2" type="ORF">ACFO6V_01040</name>
</gene>
<organism evidence="2 3">
    <name type="scientific">Promicromonospora alba</name>
    <dbReference type="NCBI Taxonomy" id="1616110"/>
    <lineage>
        <taxon>Bacteria</taxon>
        <taxon>Bacillati</taxon>
        <taxon>Actinomycetota</taxon>
        <taxon>Actinomycetes</taxon>
        <taxon>Micrococcales</taxon>
        <taxon>Promicromonosporaceae</taxon>
        <taxon>Promicromonospora</taxon>
    </lineage>
</organism>
<proteinExistence type="predicted"/>
<keyword evidence="3" id="KW-1185">Reference proteome</keyword>
<name>A0ABV9H9S7_9MICO</name>
<feature type="transmembrane region" description="Helical" evidence="1">
    <location>
        <begin position="70"/>
        <end position="95"/>
    </location>
</feature>